<dbReference type="AlphaFoldDB" id="A0A506UDG5"/>
<dbReference type="OrthoDB" id="9815712at2"/>
<keyword evidence="6 9" id="KW-0067">ATP-binding</keyword>
<dbReference type="InterPro" id="IPR013563">
    <property type="entry name" value="Oligopep_ABC_C"/>
</dbReference>
<dbReference type="InterPro" id="IPR027417">
    <property type="entry name" value="P-loop_NTPase"/>
</dbReference>
<dbReference type="PROSITE" id="PS50893">
    <property type="entry name" value="ABC_TRANSPORTER_2"/>
    <property type="match status" value="1"/>
</dbReference>
<evidence type="ECO:0000256" key="3">
    <source>
        <dbReference type="ARBA" id="ARBA00022448"/>
    </source>
</evidence>
<comment type="similarity">
    <text evidence="2">Belongs to the ABC transporter superfamily.</text>
</comment>
<proteinExistence type="inferred from homology"/>
<dbReference type="InterPro" id="IPR050388">
    <property type="entry name" value="ABC_Ni/Peptide_Import"/>
</dbReference>
<dbReference type="Proteomes" id="UP000318801">
    <property type="component" value="Unassembled WGS sequence"/>
</dbReference>
<protein>
    <submittedName>
        <fullName evidence="9">ABC transporter ATP-binding protein</fullName>
    </submittedName>
</protein>
<comment type="subcellular location">
    <subcellularLocation>
        <location evidence="1">Cell inner membrane</location>
        <topology evidence="1">Peripheral membrane protein</topology>
    </subcellularLocation>
</comment>
<evidence type="ECO:0000256" key="1">
    <source>
        <dbReference type="ARBA" id="ARBA00004417"/>
    </source>
</evidence>
<dbReference type="GO" id="GO:0055085">
    <property type="term" value="P:transmembrane transport"/>
    <property type="evidence" value="ECO:0007669"/>
    <property type="project" value="UniProtKB-ARBA"/>
</dbReference>
<evidence type="ECO:0000256" key="6">
    <source>
        <dbReference type="ARBA" id="ARBA00022840"/>
    </source>
</evidence>
<evidence type="ECO:0000259" key="8">
    <source>
        <dbReference type="PROSITE" id="PS50893"/>
    </source>
</evidence>
<keyword evidence="7" id="KW-0472">Membrane</keyword>
<dbReference type="GO" id="GO:0005886">
    <property type="term" value="C:plasma membrane"/>
    <property type="evidence" value="ECO:0007669"/>
    <property type="project" value="UniProtKB-SubCell"/>
</dbReference>
<name>A0A506UDG5_9HYPH</name>
<comment type="caution">
    <text evidence="9">The sequence shown here is derived from an EMBL/GenBank/DDBJ whole genome shotgun (WGS) entry which is preliminary data.</text>
</comment>
<dbReference type="GO" id="GO:0016887">
    <property type="term" value="F:ATP hydrolysis activity"/>
    <property type="evidence" value="ECO:0007669"/>
    <property type="project" value="InterPro"/>
</dbReference>
<keyword evidence="10" id="KW-1185">Reference proteome</keyword>
<dbReference type="SUPFAM" id="SSF52540">
    <property type="entry name" value="P-loop containing nucleoside triphosphate hydrolases"/>
    <property type="match status" value="1"/>
</dbReference>
<keyword evidence="4" id="KW-1003">Cell membrane</keyword>
<dbReference type="PROSITE" id="PS00211">
    <property type="entry name" value="ABC_TRANSPORTER_1"/>
    <property type="match status" value="1"/>
</dbReference>
<dbReference type="NCBIfam" id="TIGR01727">
    <property type="entry name" value="oligo_HPY"/>
    <property type="match status" value="1"/>
</dbReference>
<keyword evidence="5" id="KW-0547">Nucleotide-binding</keyword>
<evidence type="ECO:0000256" key="4">
    <source>
        <dbReference type="ARBA" id="ARBA00022475"/>
    </source>
</evidence>
<dbReference type="InterPro" id="IPR003593">
    <property type="entry name" value="AAA+_ATPase"/>
</dbReference>
<dbReference type="SMART" id="SM00382">
    <property type="entry name" value="AAA"/>
    <property type="match status" value="1"/>
</dbReference>
<dbReference type="FunFam" id="3.40.50.300:FF:000016">
    <property type="entry name" value="Oligopeptide ABC transporter ATP-binding component"/>
    <property type="match status" value="1"/>
</dbReference>
<evidence type="ECO:0000256" key="2">
    <source>
        <dbReference type="ARBA" id="ARBA00005417"/>
    </source>
</evidence>
<dbReference type="GO" id="GO:0015833">
    <property type="term" value="P:peptide transport"/>
    <property type="evidence" value="ECO:0007669"/>
    <property type="project" value="InterPro"/>
</dbReference>
<dbReference type="Pfam" id="PF00005">
    <property type="entry name" value="ABC_tran"/>
    <property type="match status" value="1"/>
</dbReference>
<organism evidence="9 10">
    <name type="scientific">Martelella alba</name>
    <dbReference type="NCBI Taxonomy" id="2590451"/>
    <lineage>
        <taxon>Bacteria</taxon>
        <taxon>Pseudomonadati</taxon>
        <taxon>Pseudomonadota</taxon>
        <taxon>Alphaproteobacteria</taxon>
        <taxon>Hyphomicrobiales</taxon>
        <taxon>Aurantimonadaceae</taxon>
        <taxon>Martelella</taxon>
    </lineage>
</organism>
<evidence type="ECO:0000256" key="7">
    <source>
        <dbReference type="ARBA" id="ARBA00023136"/>
    </source>
</evidence>
<gene>
    <name evidence="9" type="ORF">FJU08_10860</name>
</gene>
<evidence type="ECO:0000256" key="5">
    <source>
        <dbReference type="ARBA" id="ARBA00022741"/>
    </source>
</evidence>
<dbReference type="InterPro" id="IPR003439">
    <property type="entry name" value="ABC_transporter-like_ATP-bd"/>
</dbReference>
<dbReference type="PANTHER" id="PTHR43297:SF2">
    <property type="entry name" value="DIPEPTIDE TRANSPORT ATP-BINDING PROTEIN DPPD"/>
    <property type="match status" value="1"/>
</dbReference>
<dbReference type="CDD" id="cd03257">
    <property type="entry name" value="ABC_NikE_OppD_transporters"/>
    <property type="match status" value="1"/>
</dbReference>
<sequence length="332" mass="36538">MQTEAEAAPAIRVVDLNIEIRSDRGSFPVVSDMNLSVAPGETLCIVGESGCGKSMTALSLMRLLPEAARVTSGRIEIDGTDFLSLPQRKVEDWRGEQIAMIFQEPLTALNPVLTIGEQIVEAVRQHRRTSRRQALARAVEVLKLVQMPDPERRARQYPHELSGGMRQRAMIALAVACDPKIIIADEPTTALDVTIQAQILGLISELQKRLGTAQILITHDLGVVAEVADKVIVMYAGRRVEEASVYDLFDRPLHPYTRGLLGAMPRATSIEREDGRLTDIPGTVPPLFDLPKGCAFAPRCPAASKRCLEERPPFEEKTPGHWAACWEHDNAA</sequence>
<feature type="domain" description="ABC transporter" evidence="8">
    <location>
        <begin position="11"/>
        <end position="261"/>
    </location>
</feature>
<evidence type="ECO:0000313" key="10">
    <source>
        <dbReference type="Proteomes" id="UP000318801"/>
    </source>
</evidence>
<dbReference type="PANTHER" id="PTHR43297">
    <property type="entry name" value="OLIGOPEPTIDE TRANSPORT ATP-BINDING PROTEIN APPD"/>
    <property type="match status" value="1"/>
</dbReference>
<dbReference type="InterPro" id="IPR017871">
    <property type="entry name" value="ABC_transporter-like_CS"/>
</dbReference>
<dbReference type="GO" id="GO:0005524">
    <property type="term" value="F:ATP binding"/>
    <property type="evidence" value="ECO:0007669"/>
    <property type="project" value="UniProtKB-KW"/>
</dbReference>
<dbReference type="Gene3D" id="3.40.50.300">
    <property type="entry name" value="P-loop containing nucleotide triphosphate hydrolases"/>
    <property type="match status" value="1"/>
</dbReference>
<dbReference type="Pfam" id="PF08352">
    <property type="entry name" value="oligo_HPY"/>
    <property type="match status" value="1"/>
</dbReference>
<dbReference type="EMBL" id="VHLG01000004">
    <property type="protein sequence ID" value="TPW31171.1"/>
    <property type="molecule type" value="Genomic_DNA"/>
</dbReference>
<evidence type="ECO:0000313" key="9">
    <source>
        <dbReference type="EMBL" id="TPW31171.1"/>
    </source>
</evidence>
<reference evidence="9 10" key="1">
    <citation type="submission" date="2019-06" db="EMBL/GenBank/DDBJ databases">
        <authorList>
            <person name="Li M."/>
        </authorList>
    </citation>
    <scope>NUCLEOTIDE SEQUENCE [LARGE SCALE GENOMIC DNA]</scope>
    <source>
        <strain evidence="9 10">BGMRC2036</strain>
    </source>
</reference>
<keyword evidence="3" id="KW-0813">Transport</keyword>
<accession>A0A506UDG5</accession>